<dbReference type="InterPro" id="IPR015424">
    <property type="entry name" value="PyrdxlP-dep_Trfase"/>
</dbReference>
<dbReference type="GO" id="GO:0030170">
    <property type="term" value="F:pyridoxal phosphate binding"/>
    <property type="evidence" value="ECO:0007669"/>
    <property type="project" value="InterPro"/>
</dbReference>
<dbReference type="Gene3D" id="3.90.1150.10">
    <property type="entry name" value="Aspartate Aminotransferase, domain 1"/>
    <property type="match status" value="1"/>
</dbReference>
<dbReference type="InterPro" id="IPR049704">
    <property type="entry name" value="Aminotrans_3_PPA_site"/>
</dbReference>
<dbReference type="PANTHER" id="PTHR43094">
    <property type="entry name" value="AMINOTRANSFERASE"/>
    <property type="match status" value="1"/>
</dbReference>
<dbReference type="CDD" id="cd00610">
    <property type="entry name" value="OAT_like"/>
    <property type="match status" value="1"/>
</dbReference>
<name>A0A7Z2G8T6_9BURK</name>
<keyword evidence="8" id="KW-1185">Reference proteome</keyword>
<evidence type="ECO:0000256" key="6">
    <source>
        <dbReference type="RuleBase" id="RU003560"/>
    </source>
</evidence>
<comment type="similarity">
    <text evidence="2 6">Belongs to the class-III pyridoxal-phosphate-dependent aminotransferase family.</text>
</comment>
<dbReference type="Proteomes" id="UP000434209">
    <property type="component" value="Chromosome 2"/>
</dbReference>
<dbReference type="NCBIfam" id="NF005683">
    <property type="entry name" value="PRK07481.1"/>
    <property type="match status" value="1"/>
</dbReference>
<evidence type="ECO:0000256" key="4">
    <source>
        <dbReference type="ARBA" id="ARBA00022679"/>
    </source>
</evidence>
<dbReference type="FunFam" id="3.40.640.10:FF:000014">
    <property type="entry name" value="Adenosylmethionine-8-amino-7-oxononanoate aminotransferase, probable"/>
    <property type="match status" value="1"/>
</dbReference>
<accession>A0A7Z2G8T6</accession>
<dbReference type="EMBL" id="CP046910">
    <property type="protein sequence ID" value="QGZ56884.1"/>
    <property type="molecule type" value="Genomic_DNA"/>
</dbReference>
<proteinExistence type="inferred from homology"/>
<reference evidence="7 8" key="1">
    <citation type="submission" date="2019-12" db="EMBL/GenBank/DDBJ databases">
        <title>Paraburkholderia acidiphila 7Q-K02 sp. nov and Paraburkholderia acidisoli DHF22 sp. nov., two strains isolated from forest soil.</title>
        <authorList>
            <person name="Gao Z."/>
            <person name="Qiu L."/>
        </authorList>
    </citation>
    <scope>NUCLEOTIDE SEQUENCE [LARGE SCALE GENOMIC DNA]</scope>
    <source>
        <strain evidence="7 8">7Q-K02</strain>
    </source>
</reference>
<keyword evidence="3 7" id="KW-0032">Aminotransferase</keyword>
<gene>
    <name evidence="7" type="ORF">FAZ97_18185</name>
</gene>
<dbReference type="AlphaFoldDB" id="A0A7Z2G8T6"/>
<dbReference type="PANTHER" id="PTHR43094:SF1">
    <property type="entry name" value="AMINOTRANSFERASE CLASS-III"/>
    <property type="match status" value="1"/>
</dbReference>
<dbReference type="PIRSF" id="PIRSF000521">
    <property type="entry name" value="Transaminase_4ab_Lys_Orn"/>
    <property type="match status" value="1"/>
</dbReference>
<protein>
    <submittedName>
        <fullName evidence="7">Aminotransferase class III-fold pyridoxal phosphate-dependent enzyme</fullName>
    </submittedName>
</protein>
<evidence type="ECO:0000256" key="2">
    <source>
        <dbReference type="ARBA" id="ARBA00008954"/>
    </source>
</evidence>
<dbReference type="SUPFAM" id="SSF53383">
    <property type="entry name" value="PLP-dependent transferases"/>
    <property type="match status" value="1"/>
</dbReference>
<sequence length="458" mass="49970">MSEQTTVAQERAWLKENVGRHALHPMNDPKDVLKNPPPIIEKGDGVYITDVDGHRMLDCQGGLWCVNAGYGRKEIVDAITRQANELAYYNLFPGGANAPATRLGARLIELLRPEGMSRVLFSSGGSDSVESAFKLARQYWKLEGEPERIKFISLRGGYHGLHFGGMSACGGDAWRRSYEPLVPGFINVESPNLYRNPFTSDPEALVDICIKLLEREIQFQSADTVAAVIAEPIQGAGGVNVPPASYWPKLREVCDRYGVLLIADEVITGFGRSGALFGSRGWGVKPDIMCLAKGLTSGYVPLGATVLNDRVASAWNNEGPRSVLMHGYTYSGHPVACAAGLAAVDIVVKENLTENARVVGDYFLGRLGELKEKHRVIGDVRGKGLMIAVELVKDRETKEPFSPVDSYPGAISEACVANGVMLRTIVNKFIISPPLTFTKAHVDEVVRVLDDALTRNKY</sequence>
<evidence type="ECO:0000256" key="1">
    <source>
        <dbReference type="ARBA" id="ARBA00001933"/>
    </source>
</evidence>
<evidence type="ECO:0000313" key="8">
    <source>
        <dbReference type="Proteomes" id="UP000434209"/>
    </source>
</evidence>
<keyword evidence="5 6" id="KW-0663">Pyridoxal phosphate</keyword>
<dbReference type="InterPro" id="IPR015421">
    <property type="entry name" value="PyrdxlP-dep_Trfase_major"/>
</dbReference>
<organism evidence="7 8">
    <name type="scientific">Paraburkholderia acidiphila</name>
    <dbReference type="NCBI Taxonomy" id="2571747"/>
    <lineage>
        <taxon>Bacteria</taxon>
        <taxon>Pseudomonadati</taxon>
        <taxon>Pseudomonadota</taxon>
        <taxon>Betaproteobacteria</taxon>
        <taxon>Burkholderiales</taxon>
        <taxon>Burkholderiaceae</taxon>
        <taxon>Paraburkholderia</taxon>
    </lineage>
</organism>
<evidence type="ECO:0000313" key="7">
    <source>
        <dbReference type="EMBL" id="QGZ56884.1"/>
    </source>
</evidence>
<dbReference type="GO" id="GO:0008483">
    <property type="term" value="F:transaminase activity"/>
    <property type="evidence" value="ECO:0007669"/>
    <property type="project" value="UniProtKB-KW"/>
</dbReference>
<evidence type="ECO:0000256" key="5">
    <source>
        <dbReference type="ARBA" id="ARBA00022898"/>
    </source>
</evidence>
<comment type="cofactor">
    <cofactor evidence="1">
        <name>pyridoxal 5'-phosphate</name>
        <dbReference type="ChEBI" id="CHEBI:597326"/>
    </cofactor>
</comment>
<dbReference type="Pfam" id="PF00202">
    <property type="entry name" value="Aminotran_3"/>
    <property type="match status" value="1"/>
</dbReference>
<dbReference type="InterPro" id="IPR015422">
    <property type="entry name" value="PyrdxlP-dep_Trfase_small"/>
</dbReference>
<dbReference type="PROSITE" id="PS00600">
    <property type="entry name" value="AA_TRANSFER_CLASS_3"/>
    <property type="match status" value="1"/>
</dbReference>
<keyword evidence="4 7" id="KW-0808">Transferase</keyword>
<dbReference type="InterPro" id="IPR005814">
    <property type="entry name" value="Aminotrans_3"/>
</dbReference>
<dbReference type="OrthoDB" id="3398487at2"/>
<evidence type="ECO:0000256" key="3">
    <source>
        <dbReference type="ARBA" id="ARBA00022576"/>
    </source>
</evidence>
<dbReference type="KEGG" id="pacp:FAZ97_18185"/>
<dbReference type="Gene3D" id="3.40.640.10">
    <property type="entry name" value="Type I PLP-dependent aspartate aminotransferase-like (Major domain)"/>
    <property type="match status" value="1"/>
</dbReference>